<keyword evidence="2" id="KW-0472">Membrane</keyword>
<evidence type="ECO:0000313" key="3">
    <source>
        <dbReference type="EMBL" id="MFD0623134.1"/>
    </source>
</evidence>
<proteinExistence type="predicted"/>
<protein>
    <recommendedName>
        <fullName evidence="5">Flp family type IVb pilin</fullName>
    </recommendedName>
</protein>
<comment type="caution">
    <text evidence="3">The sequence shown here is derived from an EMBL/GenBank/DDBJ whole genome shotgun (WGS) entry which is preliminary data.</text>
</comment>
<accession>A0ABW2WTP4</accession>
<evidence type="ECO:0008006" key="5">
    <source>
        <dbReference type="Google" id="ProtNLM"/>
    </source>
</evidence>
<evidence type="ECO:0000313" key="4">
    <source>
        <dbReference type="Proteomes" id="UP001596915"/>
    </source>
</evidence>
<evidence type="ECO:0000256" key="1">
    <source>
        <dbReference type="SAM" id="MobiDB-lite"/>
    </source>
</evidence>
<dbReference type="EMBL" id="JBHTGL010000008">
    <property type="protein sequence ID" value="MFD0623134.1"/>
    <property type="molecule type" value="Genomic_DNA"/>
</dbReference>
<feature type="transmembrane region" description="Helical" evidence="2">
    <location>
        <begin position="20"/>
        <end position="41"/>
    </location>
</feature>
<name>A0ABW2WTP4_9ACTN</name>
<dbReference type="Proteomes" id="UP001596915">
    <property type="component" value="Unassembled WGS sequence"/>
</dbReference>
<keyword evidence="2" id="KW-0812">Transmembrane</keyword>
<evidence type="ECO:0000256" key="2">
    <source>
        <dbReference type="SAM" id="Phobius"/>
    </source>
</evidence>
<keyword evidence="4" id="KW-1185">Reference proteome</keyword>
<feature type="region of interest" description="Disordered" evidence="1">
    <location>
        <begin position="59"/>
        <end position="100"/>
    </location>
</feature>
<keyword evidence="2" id="KW-1133">Transmembrane helix</keyword>
<reference evidence="4" key="1">
    <citation type="journal article" date="2019" name="Int. J. Syst. Evol. Microbiol.">
        <title>The Global Catalogue of Microorganisms (GCM) 10K type strain sequencing project: providing services to taxonomists for standard genome sequencing and annotation.</title>
        <authorList>
            <consortium name="The Broad Institute Genomics Platform"/>
            <consortium name="The Broad Institute Genome Sequencing Center for Infectious Disease"/>
            <person name="Wu L."/>
            <person name="Ma J."/>
        </authorList>
    </citation>
    <scope>NUCLEOTIDE SEQUENCE [LARGE SCALE GENOMIC DNA]</scope>
    <source>
        <strain evidence="4">JCM 12607</strain>
    </source>
</reference>
<sequence>MRARGSTGRTTERGQTGIEYLGLITAVSLLIGAIVTVSVAANLNGGFEEALCRLMQVAGGGGSCDSDNVAEEAQGSPETQAPDAGDEGAQAPGSRSPAGM</sequence>
<organism evidence="3 4">
    <name type="scientific">Streptomyces sanglieri</name>
    <dbReference type="NCBI Taxonomy" id="193460"/>
    <lineage>
        <taxon>Bacteria</taxon>
        <taxon>Bacillati</taxon>
        <taxon>Actinomycetota</taxon>
        <taxon>Actinomycetes</taxon>
        <taxon>Kitasatosporales</taxon>
        <taxon>Streptomycetaceae</taxon>
        <taxon>Streptomyces</taxon>
    </lineage>
</organism>
<gene>
    <name evidence="3" type="ORF">ACFQ2K_10275</name>
</gene>